<protein>
    <submittedName>
        <fullName evidence="4">Uncharacterized protein</fullName>
    </submittedName>
</protein>
<dbReference type="InterPro" id="IPR046348">
    <property type="entry name" value="SIS_dom_sf"/>
</dbReference>
<keyword evidence="3" id="KW-0413">Isomerase</keyword>
<dbReference type="SUPFAM" id="SSF53697">
    <property type="entry name" value="SIS domain"/>
    <property type="match status" value="1"/>
</dbReference>
<comment type="caution">
    <text evidence="4">The sequence shown here is derived from an EMBL/GenBank/DDBJ whole genome shotgun (WGS) entry which is preliminary data.</text>
</comment>
<keyword evidence="2" id="KW-0324">Glycolysis</keyword>
<evidence type="ECO:0000256" key="2">
    <source>
        <dbReference type="ARBA" id="ARBA00023152"/>
    </source>
</evidence>
<reference evidence="4 5" key="1">
    <citation type="journal article" date="2021" name="Commun. Biol.">
        <title>The genome of Shorea leprosula (Dipterocarpaceae) highlights the ecological relevance of drought in aseasonal tropical rainforests.</title>
        <authorList>
            <person name="Ng K.K.S."/>
            <person name="Kobayashi M.J."/>
            <person name="Fawcett J.A."/>
            <person name="Hatakeyama M."/>
            <person name="Paape T."/>
            <person name="Ng C.H."/>
            <person name="Ang C.C."/>
            <person name="Tnah L.H."/>
            <person name="Lee C.T."/>
            <person name="Nishiyama T."/>
            <person name="Sese J."/>
            <person name="O'Brien M.J."/>
            <person name="Copetti D."/>
            <person name="Mohd Noor M.I."/>
            <person name="Ong R.C."/>
            <person name="Putra M."/>
            <person name="Sireger I.Z."/>
            <person name="Indrioko S."/>
            <person name="Kosugi Y."/>
            <person name="Izuno A."/>
            <person name="Isagi Y."/>
            <person name="Lee S.L."/>
            <person name="Shimizu K.K."/>
        </authorList>
    </citation>
    <scope>NUCLEOTIDE SEQUENCE [LARGE SCALE GENOMIC DNA]</scope>
    <source>
        <strain evidence="4">214</strain>
    </source>
</reference>
<dbReference type="PROSITE" id="PS51463">
    <property type="entry name" value="P_GLUCOSE_ISOMERASE_3"/>
    <property type="match status" value="1"/>
</dbReference>
<keyword evidence="5" id="KW-1185">Reference proteome</keyword>
<dbReference type="GO" id="GO:0005829">
    <property type="term" value="C:cytosol"/>
    <property type="evidence" value="ECO:0007669"/>
    <property type="project" value="TreeGrafter"/>
</dbReference>
<dbReference type="PANTHER" id="PTHR11469:SF1">
    <property type="entry name" value="GLUCOSE-6-PHOSPHATE ISOMERASE"/>
    <property type="match status" value="1"/>
</dbReference>
<dbReference type="Pfam" id="PF00342">
    <property type="entry name" value="PGI"/>
    <property type="match status" value="1"/>
</dbReference>
<dbReference type="GO" id="GO:0004347">
    <property type="term" value="F:glucose-6-phosphate isomerase activity"/>
    <property type="evidence" value="ECO:0007669"/>
    <property type="project" value="InterPro"/>
</dbReference>
<dbReference type="EMBL" id="BPVZ01000084">
    <property type="protein sequence ID" value="GKV29898.1"/>
    <property type="molecule type" value="Genomic_DNA"/>
</dbReference>
<dbReference type="AlphaFoldDB" id="A0AAV5KYF9"/>
<dbReference type="GO" id="GO:0006094">
    <property type="term" value="P:gluconeogenesis"/>
    <property type="evidence" value="ECO:0007669"/>
    <property type="project" value="UniProtKB-KW"/>
</dbReference>
<accession>A0AAV5KYF9</accession>
<name>A0AAV5KYF9_9ROSI</name>
<dbReference type="Proteomes" id="UP001054252">
    <property type="component" value="Unassembled WGS sequence"/>
</dbReference>
<sequence>MPWPFRLQAAHLKEKINRMYSGEHINSMENRSVLHVALRASRDAVICSDGKNVVPDVWNVLDKIRDFSERVCSGALIMDCCSLYQTGIFNAWVAE</sequence>
<dbReference type="GO" id="GO:0097367">
    <property type="term" value="F:carbohydrate derivative binding"/>
    <property type="evidence" value="ECO:0007669"/>
    <property type="project" value="InterPro"/>
</dbReference>
<evidence type="ECO:0000256" key="3">
    <source>
        <dbReference type="ARBA" id="ARBA00023235"/>
    </source>
</evidence>
<gene>
    <name evidence="4" type="ORF">SLEP1_g38774</name>
</gene>
<dbReference type="InterPro" id="IPR001672">
    <property type="entry name" value="G6P_Isomerase"/>
</dbReference>
<dbReference type="Gene3D" id="3.40.50.10490">
    <property type="entry name" value="Glucose-6-phosphate isomerase like protein, domain 1"/>
    <property type="match status" value="1"/>
</dbReference>
<evidence type="ECO:0000256" key="1">
    <source>
        <dbReference type="ARBA" id="ARBA00022432"/>
    </source>
</evidence>
<proteinExistence type="predicted"/>
<dbReference type="GO" id="GO:0006096">
    <property type="term" value="P:glycolytic process"/>
    <property type="evidence" value="ECO:0007669"/>
    <property type="project" value="UniProtKB-KW"/>
</dbReference>
<dbReference type="GO" id="GO:0048029">
    <property type="term" value="F:monosaccharide binding"/>
    <property type="evidence" value="ECO:0007669"/>
    <property type="project" value="TreeGrafter"/>
</dbReference>
<dbReference type="PANTHER" id="PTHR11469">
    <property type="entry name" value="GLUCOSE-6-PHOSPHATE ISOMERASE"/>
    <property type="match status" value="1"/>
</dbReference>
<organism evidence="4 5">
    <name type="scientific">Rubroshorea leprosula</name>
    <dbReference type="NCBI Taxonomy" id="152421"/>
    <lineage>
        <taxon>Eukaryota</taxon>
        <taxon>Viridiplantae</taxon>
        <taxon>Streptophyta</taxon>
        <taxon>Embryophyta</taxon>
        <taxon>Tracheophyta</taxon>
        <taxon>Spermatophyta</taxon>
        <taxon>Magnoliopsida</taxon>
        <taxon>eudicotyledons</taxon>
        <taxon>Gunneridae</taxon>
        <taxon>Pentapetalae</taxon>
        <taxon>rosids</taxon>
        <taxon>malvids</taxon>
        <taxon>Malvales</taxon>
        <taxon>Dipterocarpaceae</taxon>
        <taxon>Rubroshorea</taxon>
    </lineage>
</organism>
<keyword evidence="1" id="KW-0312">Gluconeogenesis</keyword>
<evidence type="ECO:0000313" key="4">
    <source>
        <dbReference type="EMBL" id="GKV29898.1"/>
    </source>
</evidence>
<dbReference type="GO" id="GO:0051156">
    <property type="term" value="P:glucose 6-phosphate metabolic process"/>
    <property type="evidence" value="ECO:0007669"/>
    <property type="project" value="TreeGrafter"/>
</dbReference>
<evidence type="ECO:0000313" key="5">
    <source>
        <dbReference type="Proteomes" id="UP001054252"/>
    </source>
</evidence>